<dbReference type="RefSeq" id="XP_040636350.1">
    <property type="nucleotide sequence ID" value="XM_040777860.1"/>
</dbReference>
<organism evidence="1 2">
    <name type="scientific">Aspergillus ruber (strain CBS 135680)</name>
    <dbReference type="NCBI Taxonomy" id="1388766"/>
    <lineage>
        <taxon>Eukaryota</taxon>
        <taxon>Fungi</taxon>
        <taxon>Dikarya</taxon>
        <taxon>Ascomycota</taxon>
        <taxon>Pezizomycotina</taxon>
        <taxon>Eurotiomycetes</taxon>
        <taxon>Eurotiomycetidae</taxon>
        <taxon>Eurotiales</taxon>
        <taxon>Aspergillaceae</taxon>
        <taxon>Aspergillus</taxon>
        <taxon>Aspergillus subgen. Aspergillus</taxon>
    </lineage>
</organism>
<dbReference type="AlphaFoldDB" id="A0A017S6T9"/>
<dbReference type="GeneID" id="63692984"/>
<keyword evidence="2" id="KW-1185">Reference proteome</keyword>
<dbReference type="EMBL" id="KK088435">
    <property type="protein sequence ID" value="EYE92662.1"/>
    <property type="molecule type" value="Genomic_DNA"/>
</dbReference>
<name>A0A017S6T9_ASPRC</name>
<reference evidence="2" key="1">
    <citation type="journal article" date="2014" name="Nat. Commun.">
        <title>Genomic adaptations of the halophilic Dead Sea filamentous fungus Eurotium rubrum.</title>
        <authorList>
            <person name="Kis-Papo T."/>
            <person name="Weig A.R."/>
            <person name="Riley R."/>
            <person name="Persoh D."/>
            <person name="Salamov A."/>
            <person name="Sun H."/>
            <person name="Lipzen A."/>
            <person name="Wasser S.P."/>
            <person name="Rambold G."/>
            <person name="Grigoriev I.V."/>
            <person name="Nevo E."/>
        </authorList>
    </citation>
    <scope>NUCLEOTIDE SEQUENCE [LARGE SCALE GENOMIC DNA]</scope>
    <source>
        <strain evidence="2">CBS 135680</strain>
    </source>
</reference>
<dbReference type="Proteomes" id="UP000019804">
    <property type="component" value="Unassembled WGS sequence"/>
</dbReference>
<accession>A0A017S6T9</accession>
<gene>
    <name evidence="1" type="ORF">EURHEDRAFT_174567</name>
</gene>
<protein>
    <submittedName>
        <fullName evidence="1">Uncharacterized protein</fullName>
    </submittedName>
</protein>
<sequence>MYPGCRVLASVGSNTVMQRISVCQEPRSPGVPLLSISNRSSGVLLLQFRTGTNYTASLRTSPHYSLSFYGNTAPDQWQISAISAPLLSLITWIVT</sequence>
<evidence type="ECO:0000313" key="1">
    <source>
        <dbReference type="EMBL" id="EYE92662.1"/>
    </source>
</evidence>
<evidence type="ECO:0000313" key="2">
    <source>
        <dbReference type="Proteomes" id="UP000019804"/>
    </source>
</evidence>
<dbReference type="HOGENOM" id="CLU_2372425_0_0_1"/>
<proteinExistence type="predicted"/>